<organism evidence="1">
    <name type="scientific">Arundo donax</name>
    <name type="common">Giant reed</name>
    <name type="synonym">Donax arundinaceus</name>
    <dbReference type="NCBI Taxonomy" id="35708"/>
    <lineage>
        <taxon>Eukaryota</taxon>
        <taxon>Viridiplantae</taxon>
        <taxon>Streptophyta</taxon>
        <taxon>Embryophyta</taxon>
        <taxon>Tracheophyta</taxon>
        <taxon>Spermatophyta</taxon>
        <taxon>Magnoliopsida</taxon>
        <taxon>Liliopsida</taxon>
        <taxon>Poales</taxon>
        <taxon>Poaceae</taxon>
        <taxon>PACMAD clade</taxon>
        <taxon>Arundinoideae</taxon>
        <taxon>Arundineae</taxon>
        <taxon>Arundo</taxon>
    </lineage>
</organism>
<evidence type="ECO:0000313" key="1">
    <source>
        <dbReference type="EMBL" id="JAD49445.1"/>
    </source>
</evidence>
<protein>
    <submittedName>
        <fullName evidence="1">Uncharacterized protein</fullName>
    </submittedName>
</protein>
<sequence>MRSRLISQTVTAPGGGKLGISDSLGCLKLGLEAGSSQ</sequence>
<dbReference type="EMBL" id="GBRH01248450">
    <property type="protein sequence ID" value="JAD49445.1"/>
    <property type="molecule type" value="Transcribed_RNA"/>
</dbReference>
<reference evidence="1" key="1">
    <citation type="submission" date="2014-09" db="EMBL/GenBank/DDBJ databases">
        <authorList>
            <person name="Magalhaes I.L.F."/>
            <person name="Oliveira U."/>
            <person name="Santos F.R."/>
            <person name="Vidigal T.H.D.A."/>
            <person name="Brescovit A.D."/>
            <person name="Santos A.J."/>
        </authorList>
    </citation>
    <scope>NUCLEOTIDE SEQUENCE</scope>
    <source>
        <tissue evidence="1">Shoot tissue taken approximately 20 cm above the soil surface</tissue>
    </source>
</reference>
<reference evidence="1" key="2">
    <citation type="journal article" date="2015" name="Data Brief">
        <title>Shoot transcriptome of the giant reed, Arundo donax.</title>
        <authorList>
            <person name="Barrero R.A."/>
            <person name="Guerrero F.D."/>
            <person name="Moolhuijzen P."/>
            <person name="Goolsby J.A."/>
            <person name="Tidwell J."/>
            <person name="Bellgard S.E."/>
            <person name="Bellgard M.I."/>
        </authorList>
    </citation>
    <scope>NUCLEOTIDE SEQUENCE</scope>
    <source>
        <tissue evidence="1">Shoot tissue taken approximately 20 cm above the soil surface</tissue>
    </source>
</reference>
<proteinExistence type="predicted"/>
<dbReference type="AlphaFoldDB" id="A0A0A9AKG0"/>
<accession>A0A0A9AKG0</accession>
<name>A0A0A9AKG0_ARUDO</name>